<dbReference type="EMBL" id="CP022046">
    <property type="protein sequence ID" value="ASE34748.1"/>
    <property type="molecule type" value="Genomic_DNA"/>
</dbReference>
<dbReference type="Pfam" id="PF00480">
    <property type="entry name" value="ROK"/>
    <property type="match status" value="1"/>
</dbReference>
<dbReference type="PANTHER" id="PTHR18964">
    <property type="entry name" value="ROK (REPRESSOR, ORF, KINASE) FAMILY"/>
    <property type="match status" value="1"/>
</dbReference>
<dbReference type="AlphaFoldDB" id="A0AAI8DJG1"/>
<dbReference type="Proteomes" id="UP000197058">
    <property type="component" value="Chromosome"/>
</dbReference>
<dbReference type="PANTHER" id="PTHR18964:SF149">
    <property type="entry name" value="BIFUNCTIONAL UDP-N-ACETYLGLUCOSAMINE 2-EPIMERASE_N-ACETYLMANNOSAMINE KINASE"/>
    <property type="match status" value="1"/>
</dbReference>
<evidence type="ECO:0000256" key="1">
    <source>
        <dbReference type="ARBA" id="ARBA00002486"/>
    </source>
</evidence>
<dbReference type="InterPro" id="IPR043129">
    <property type="entry name" value="ATPase_NBD"/>
</dbReference>
<evidence type="ECO:0000256" key="3">
    <source>
        <dbReference type="ARBA" id="ARBA00022629"/>
    </source>
</evidence>
<dbReference type="InterPro" id="IPR036390">
    <property type="entry name" value="WH_DNA-bd_sf"/>
</dbReference>
<protein>
    <submittedName>
        <fullName evidence="4">ROK family transcriptional regulator</fullName>
    </submittedName>
</protein>
<dbReference type="RefSeq" id="WP_078355572.1">
    <property type="nucleotide sequence ID" value="NZ_CP022046.2"/>
</dbReference>
<proteinExistence type="inferred from homology"/>
<dbReference type="InterPro" id="IPR036388">
    <property type="entry name" value="WH-like_DNA-bd_sf"/>
</dbReference>
<sequence>MKQSSRININLMKDYNKQLVLRTIQKYGPISRVEIANRIDLSRPSVSEIVSILIDEQWIEEKAMERKVRGRQPIPLDINKEKKVMIGLEIGAYRTSIIVSNLRAEILFEKQIEMDLRKGPNDMIVYLGQEIRLIAEEYSAQQIEVLGIGVGMHGLVDTQNGTNIFAPNLGWRNIEIKSILESETDLMVVIDNDCNSAALAEMWFGQGKEETNFISVIVDYGVGASIINNGSILKGNHHITGQIGHVTIDPDGPLCSCGNYGCLETLTSETAILKMIKRQLKIGRKSQLLNMQSEIDELSIEDFYEAVNQGDELCVQIAKEVGRNLGLGFAILINLFGPKFIVLGGSLTKISHLLLTEIKAIIRLKVMGEDAKETPIVTSALGDDLYTIGAASLIVEEIFSLPKPNK</sequence>
<dbReference type="SUPFAM" id="SSF53067">
    <property type="entry name" value="Actin-like ATPase domain"/>
    <property type="match status" value="1"/>
</dbReference>
<dbReference type="KEGG" id="sscu:CEP64_09145"/>
<keyword evidence="3" id="KW-0119">Carbohydrate metabolism</keyword>
<reference evidence="5" key="1">
    <citation type="submission" date="2017-06" db="EMBL/GenBank/DDBJ databases">
        <title>FDA dAtabase for Regulatory Grade micrObial Sequences (FDA-ARGOS): Supporting development and validation of Infectious Disease Dx tests.</title>
        <authorList>
            <person name="Campos J."/>
            <person name="Goldberg B."/>
            <person name="Tallon L."/>
            <person name="Sadzewicz L."/>
            <person name="Sengamalay N."/>
            <person name="Ott S."/>
            <person name="Godinez A."/>
            <person name="Nagaraj S."/>
            <person name="Vavikolanu K."/>
            <person name="Vyas G."/>
            <person name="Nadendla S."/>
            <person name="Aluvathingal J."/>
            <person name="Geyer C."/>
            <person name="Nandy P."/>
            <person name="Hobson J."/>
            <person name="Sichtig H."/>
        </authorList>
    </citation>
    <scope>NUCLEOTIDE SEQUENCE [LARGE SCALE GENOMIC DNA]</scope>
    <source>
        <strain evidence="5">FDAARGOS_285</strain>
    </source>
</reference>
<dbReference type="GO" id="GO:0042732">
    <property type="term" value="P:D-xylose metabolic process"/>
    <property type="evidence" value="ECO:0007669"/>
    <property type="project" value="UniProtKB-KW"/>
</dbReference>
<dbReference type="Gene3D" id="3.30.420.40">
    <property type="match status" value="2"/>
</dbReference>
<keyword evidence="3" id="KW-0859">Xylose metabolism</keyword>
<name>A0AAI8DJG1_MAMSC</name>
<evidence type="ECO:0000313" key="4">
    <source>
        <dbReference type="EMBL" id="ASE34748.1"/>
    </source>
</evidence>
<dbReference type="Gene3D" id="1.10.10.10">
    <property type="entry name" value="Winged helix-like DNA-binding domain superfamily/Winged helix DNA-binding domain"/>
    <property type="match status" value="1"/>
</dbReference>
<dbReference type="InterPro" id="IPR000600">
    <property type="entry name" value="ROK"/>
</dbReference>
<dbReference type="SUPFAM" id="SSF46785">
    <property type="entry name" value="Winged helix' DNA-binding domain"/>
    <property type="match status" value="1"/>
</dbReference>
<evidence type="ECO:0000256" key="2">
    <source>
        <dbReference type="ARBA" id="ARBA00006479"/>
    </source>
</evidence>
<organism evidence="4 5">
    <name type="scientific">Mammaliicoccus sciuri</name>
    <name type="common">Staphylococcus sciuri</name>
    <dbReference type="NCBI Taxonomy" id="1296"/>
    <lineage>
        <taxon>Bacteria</taxon>
        <taxon>Bacillati</taxon>
        <taxon>Bacillota</taxon>
        <taxon>Bacilli</taxon>
        <taxon>Bacillales</taxon>
        <taxon>Staphylococcaceae</taxon>
        <taxon>Mammaliicoccus</taxon>
    </lineage>
</organism>
<evidence type="ECO:0000313" key="5">
    <source>
        <dbReference type="Proteomes" id="UP000197058"/>
    </source>
</evidence>
<comment type="similarity">
    <text evidence="2">Belongs to the ROK (NagC/XylR) family.</text>
</comment>
<comment type="function">
    <text evidence="1">Transcriptional repressor of xylose-utilizing enzymes.</text>
</comment>
<gene>
    <name evidence="4" type="ORF">CEP64_09145</name>
</gene>
<dbReference type="CDD" id="cd24076">
    <property type="entry name" value="ASKHA_ATPase_ROK_BsXylR-like"/>
    <property type="match status" value="1"/>
</dbReference>
<accession>A0AAI8DJG1</accession>
<dbReference type="Pfam" id="PF13412">
    <property type="entry name" value="HTH_24"/>
    <property type="match status" value="1"/>
</dbReference>